<keyword evidence="2" id="KW-1185">Reference proteome</keyword>
<protein>
    <submittedName>
        <fullName evidence="1">Uncharacterized protein</fullName>
    </submittedName>
</protein>
<proteinExistence type="predicted"/>
<gene>
    <name evidence="1" type="ORF">FHR92_005097</name>
</gene>
<dbReference type="EMBL" id="JACJIP010000056">
    <property type="protein sequence ID" value="MBA9088580.1"/>
    <property type="molecule type" value="Genomic_DNA"/>
</dbReference>
<reference evidence="1 2" key="1">
    <citation type="submission" date="2020-08" db="EMBL/GenBank/DDBJ databases">
        <title>Genomic Encyclopedia of Type Strains, Phase III (KMG-III): the genomes of soil and plant-associated and newly described type strains.</title>
        <authorList>
            <person name="Whitman W."/>
        </authorList>
    </citation>
    <scope>NUCLEOTIDE SEQUENCE [LARGE SCALE GENOMIC DNA]</scope>
    <source>
        <strain evidence="1 2">CECT 8693</strain>
    </source>
</reference>
<organism evidence="1 2">
    <name type="scientific">Fontibacillus solani</name>
    <dbReference type="NCBI Taxonomy" id="1572857"/>
    <lineage>
        <taxon>Bacteria</taxon>
        <taxon>Bacillati</taxon>
        <taxon>Bacillota</taxon>
        <taxon>Bacilli</taxon>
        <taxon>Bacillales</taxon>
        <taxon>Paenibacillaceae</taxon>
        <taxon>Fontibacillus</taxon>
    </lineage>
</organism>
<comment type="caution">
    <text evidence="1">The sequence shown here is derived from an EMBL/GenBank/DDBJ whole genome shotgun (WGS) entry which is preliminary data.</text>
</comment>
<evidence type="ECO:0000313" key="1">
    <source>
        <dbReference type="EMBL" id="MBA9088580.1"/>
    </source>
</evidence>
<name>A0A7W3XUD0_9BACL</name>
<accession>A0A7W3XUD0</accession>
<dbReference type="Proteomes" id="UP000567067">
    <property type="component" value="Unassembled WGS sequence"/>
</dbReference>
<dbReference type="RefSeq" id="WP_182540253.1">
    <property type="nucleotide sequence ID" value="NZ_JACJIP010000056.1"/>
</dbReference>
<dbReference type="AlphaFoldDB" id="A0A7W3XUD0"/>
<sequence length="90" mass="9947">MIRIFKSKERLEAVAFSDSTKDIIQAIIAFTGLSVTVEYATDGTVRAGLIKNVSSVHIVNLGQFIYKDSEGNIGVCDLDYLRDGFEEITE</sequence>
<evidence type="ECO:0000313" key="2">
    <source>
        <dbReference type="Proteomes" id="UP000567067"/>
    </source>
</evidence>